<proteinExistence type="predicted"/>
<keyword evidence="2" id="KW-1185">Reference proteome</keyword>
<name>A0ABS2CHF5_9NEIS</name>
<evidence type="ECO:0000313" key="2">
    <source>
        <dbReference type="Proteomes" id="UP001195660"/>
    </source>
</evidence>
<gene>
    <name evidence="1" type="ORF">GM173_14975</name>
</gene>
<reference evidence="1 2" key="1">
    <citation type="submission" date="2019-11" db="EMBL/GenBank/DDBJ databases">
        <title>Novel Deefgea species.</title>
        <authorList>
            <person name="Han J.-H."/>
        </authorList>
    </citation>
    <scope>NUCLEOTIDE SEQUENCE [LARGE SCALE GENOMIC DNA]</scope>
    <source>
        <strain evidence="1 2">LMG 24817</strain>
    </source>
</reference>
<dbReference type="InterPro" id="IPR036878">
    <property type="entry name" value="Glu_permease_IIB"/>
</dbReference>
<accession>A0ABS2CHF5</accession>
<dbReference type="SUPFAM" id="SSF55604">
    <property type="entry name" value="Glucose permease domain IIB"/>
    <property type="match status" value="1"/>
</dbReference>
<dbReference type="EMBL" id="WOFE01000012">
    <property type="protein sequence ID" value="MBM5572873.1"/>
    <property type="molecule type" value="Genomic_DNA"/>
</dbReference>
<dbReference type="RefSeq" id="WP_203572202.1">
    <property type="nucleotide sequence ID" value="NZ_WOFE01000012.1"/>
</dbReference>
<comment type="caution">
    <text evidence="1">The sequence shown here is derived from an EMBL/GenBank/DDBJ whole genome shotgun (WGS) entry which is preliminary data.</text>
</comment>
<dbReference type="Gene3D" id="3.30.1360.60">
    <property type="entry name" value="Glucose permease domain IIB"/>
    <property type="match status" value="1"/>
</dbReference>
<organism evidence="1 2">
    <name type="scientific">Deefgea chitinilytica</name>
    <dbReference type="NCBI Taxonomy" id="570276"/>
    <lineage>
        <taxon>Bacteria</taxon>
        <taxon>Pseudomonadati</taxon>
        <taxon>Pseudomonadota</taxon>
        <taxon>Betaproteobacteria</taxon>
        <taxon>Neisseriales</taxon>
        <taxon>Chitinibacteraceae</taxon>
        <taxon>Deefgea</taxon>
    </lineage>
</organism>
<sequence length="110" mass="11801">MVLVIAVIALVIGIAIGWTMRGNQQAAINPVRVEKEIQAEVVPAVKSELLKPEWYAALGGKANVRVEEFIASTRVRVELFNGALLNENALKNAGIAGIAKIDGTTLHLIM</sequence>
<evidence type="ECO:0000313" key="1">
    <source>
        <dbReference type="EMBL" id="MBM5572873.1"/>
    </source>
</evidence>
<dbReference type="Proteomes" id="UP001195660">
    <property type="component" value="Unassembled WGS sequence"/>
</dbReference>
<protein>
    <submittedName>
        <fullName evidence="1">Uncharacterized protein</fullName>
    </submittedName>
</protein>